<keyword evidence="3" id="KW-1185">Reference proteome</keyword>
<protein>
    <recommendedName>
        <fullName evidence="1">NAD(P)-binding domain-containing protein</fullName>
    </recommendedName>
</protein>
<dbReference type="PANTHER" id="PTHR15020:SF50">
    <property type="entry name" value="UPF0659 PROTEIN YMR090W"/>
    <property type="match status" value="1"/>
</dbReference>
<dbReference type="SUPFAM" id="SSF51735">
    <property type="entry name" value="NAD(P)-binding Rossmann-fold domains"/>
    <property type="match status" value="1"/>
</dbReference>
<dbReference type="InterPro" id="IPR036291">
    <property type="entry name" value="NAD(P)-bd_dom_sf"/>
</dbReference>
<reference evidence="2" key="1">
    <citation type="submission" date="2014-09" db="EMBL/GenBank/DDBJ databases">
        <title>Genome sequence of the luminous mushroom Mycena chlorophos for searching fungal bioluminescence genes.</title>
        <authorList>
            <person name="Tanaka Y."/>
            <person name="Kasuga D."/>
            <person name="Oba Y."/>
            <person name="Hase S."/>
            <person name="Sato K."/>
            <person name="Oba Y."/>
            <person name="Sakakibara Y."/>
        </authorList>
    </citation>
    <scope>NUCLEOTIDE SEQUENCE</scope>
</reference>
<accession>A0ABQ0MBL6</accession>
<name>A0ABQ0MBL6_MYCCL</name>
<evidence type="ECO:0000259" key="1">
    <source>
        <dbReference type="Pfam" id="PF13460"/>
    </source>
</evidence>
<feature type="domain" description="NAD(P)-binding" evidence="1">
    <location>
        <begin position="10"/>
        <end position="144"/>
    </location>
</feature>
<dbReference type="Gene3D" id="3.40.50.720">
    <property type="entry name" value="NAD(P)-binding Rossmann-like Domain"/>
    <property type="match status" value="1"/>
</dbReference>
<sequence>MSDMNILAIGASRNIGYQSAVRLLEKGATVTFLLRSPAVFDNDAVIQRFVATDKARLVKGDATSEEDLRLVWNAAGVVDAVVFSVGGTPSFSLTKGIVIEPHNLVTQCMLNLLCTLPTYEDAPQPKIVAISSIGLTPAAHKALPLLMKPLYSMLDTPHKDKVGLERVLFHCAGWEWNPTSGEPEVDITGEGWQQRPGLPAPGTLKHLLIVRPAWLTDGKSKADQCEREGKKDKLGYRYSEHEISTYGISRADIAHFVANSFSHWEELENKAINVGY</sequence>
<organism evidence="2 3">
    <name type="scientific">Mycena chlorophos</name>
    <name type="common">Agaric fungus</name>
    <name type="synonym">Agaricus chlorophos</name>
    <dbReference type="NCBI Taxonomy" id="658473"/>
    <lineage>
        <taxon>Eukaryota</taxon>
        <taxon>Fungi</taxon>
        <taxon>Dikarya</taxon>
        <taxon>Basidiomycota</taxon>
        <taxon>Agaricomycotina</taxon>
        <taxon>Agaricomycetes</taxon>
        <taxon>Agaricomycetidae</taxon>
        <taxon>Agaricales</taxon>
        <taxon>Marasmiineae</taxon>
        <taxon>Mycenaceae</taxon>
        <taxon>Mycena</taxon>
    </lineage>
</organism>
<dbReference type="PANTHER" id="PTHR15020">
    <property type="entry name" value="FLAVIN REDUCTASE-RELATED"/>
    <property type="match status" value="1"/>
</dbReference>
<dbReference type="EMBL" id="DF849959">
    <property type="protein sequence ID" value="GAT60608.1"/>
    <property type="molecule type" value="Genomic_DNA"/>
</dbReference>
<gene>
    <name evidence="2" type="ORF">MCHLO_16733</name>
</gene>
<dbReference type="Pfam" id="PF13460">
    <property type="entry name" value="NAD_binding_10"/>
    <property type="match status" value="1"/>
</dbReference>
<evidence type="ECO:0000313" key="3">
    <source>
        <dbReference type="Proteomes" id="UP000815677"/>
    </source>
</evidence>
<dbReference type="InterPro" id="IPR016040">
    <property type="entry name" value="NAD(P)-bd_dom"/>
</dbReference>
<proteinExistence type="predicted"/>
<evidence type="ECO:0000313" key="2">
    <source>
        <dbReference type="EMBL" id="GAT60608.1"/>
    </source>
</evidence>
<dbReference type="Proteomes" id="UP000815677">
    <property type="component" value="Unassembled WGS sequence"/>
</dbReference>